<dbReference type="GO" id="GO:0006253">
    <property type="term" value="P:dCTP catabolic process"/>
    <property type="evidence" value="ECO:0007669"/>
    <property type="project" value="TreeGrafter"/>
</dbReference>
<gene>
    <name evidence="1" type="ORF">COU98_01370</name>
</gene>
<dbReference type="Gene3D" id="1.10.287.1080">
    <property type="entry name" value="MazG-like"/>
    <property type="match status" value="1"/>
</dbReference>
<dbReference type="SUPFAM" id="SSF101386">
    <property type="entry name" value="all-alpha NTP pyrophosphatases"/>
    <property type="match status" value="1"/>
</dbReference>
<dbReference type="PIRSF" id="PIRSF029826">
    <property type="entry name" value="UCP029826_pph"/>
    <property type="match status" value="1"/>
</dbReference>
<evidence type="ECO:0000313" key="2">
    <source>
        <dbReference type="Proteomes" id="UP000236946"/>
    </source>
</evidence>
<accession>A0A2H9T1G5</accession>
<dbReference type="Proteomes" id="UP000236946">
    <property type="component" value="Unassembled WGS sequence"/>
</dbReference>
<dbReference type="GO" id="GO:0047840">
    <property type="term" value="F:dCTP diphosphatase activity"/>
    <property type="evidence" value="ECO:0007669"/>
    <property type="project" value="TreeGrafter"/>
</dbReference>
<dbReference type="Pfam" id="PF12643">
    <property type="entry name" value="MazG-like"/>
    <property type="match status" value="1"/>
</dbReference>
<dbReference type="PANTHER" id="PTHR46523:SF1">
    <property type="entry name" value="DCTP PYROPHOSPHATASE 1"/>
    <property type="match status" value="1"/>
</dbReference>
<protein>
    <recommendedName>
        <fullName evidence="3">Nucleotide pyrophosphohydrolase</fullName>
    </recommendedName>
</protein>
<proteinExistence type="predicted"/>
<dbReference type="GO" id="GO:0005829">
    <property type="term" value="C:cytosol"/>
    <property type="evidence" value="ECO:0007669"/>
    <property type="project" value="TreeGrafter"/>
</dbReference>
<comment type="caution">
    <text evidence="1">The sequence shown here is derived from an EMBL/GenBank/DDBJ whole genome shotgun (WGS) entry which is preliminary data.</text>
</comment>
<sequence length="119" mass="13806">MNSYQRQIQKFSNERNWGQFYNPKDILLGIVEEVGELRNLIKWEQNTEILKKVLKGNKGEVKDAVGDIYWFLSLLANSCGVDIDEAIKMTIRDNKKRFPVKKTKGKHTNTYLGGHDGKY</sequence>
<dbReference type="EMBL" id="PFEN01000022">
    <property type="protein sequence ID" value="PJE69563.1"/>
    <property type="molecule type" value="Genomic_DNA"/>
</dbReference>
<dbReference type="AlphaFoldDB" id="A0A2H9T1G5"/>
<organism evidence="1 2">
    <name type="scientific">Candidatus Staskawiczbacteria bacterium CG10_big_fil_rev_8_21_14_0_10_38_10</name>
    <dbReference type="NCBI Taxonomy" id="1974891"/>
    <lineage>
        <taxon>Bacteria</taxon>
        <taxon>Candidatus Staskawicziibacteriota</taxon>
    </lineage>
</organism>
<dbReference type="GO" id="GO:0042262">
    <property type="term" value="P:DNA protection"/>
    <property type="evidence" value="ECO:0007669"/>
    <property type="project" value="TreeGrafter"/>
</dbReference>
<dbReference type="InterPro" id="IPR025984">
    <property type="entry name" value="DCTPP"/>
</dbReference>
<evidence type="ECO:0000313" key="1">
    <source>
        <dbReference type="EMBL" id="PJE69563.1"/>
    </source>
</evidence>
<dbReference type="PANTHER" id="PTHR46523">
    <property type="entry name" value="DCTP PYROPHOSPHATASE 1"/>
    <property type="match status" value="1"/>
</dbReference>
<dbReference type="InterPro" id="IPR052555">
    <property type="entry name" value="dCTP_Pyrophosphatase"/>
</dbReference>
<reference evidence="2" key="1">
    <citation type="submission" date="2017-09" db="EMBL/GenBank/DDBJ databases">
        <title>Depth-based differentiation of microbial function through sediment-hosted aquifers and enrichment of novel symbionts in the deep terrestrial subsurface.</title>
        <authorList>
            <person name="Probst A.J."/>
            <person name="Ladd B."/>
            <person name="Jarett J.K."/>
            <person name="Geller-Mcgrath D.E."/>
            <person name="Sieber C.M.K."/>
            <person name="Emerson J.B."/>
            <person name="Anantharaman K."/>
            <person name="Thomas B.C."/>
            <person name="Malmstrom R."/>
            <person name="Stieglmeier M."/>
            <person name="Klingl A."/>
            <person name="Woyke T."/>
            <person name="Ryan C.M."/>
            <person name="Banfield J.F."/>
        </authorList>
    </citation>
    <scope>NUCLEOTIDE SEQUENCE [LARGE SCALE GENOMIC DNA]</scope>
</reference>
<name>A0A2H9T1G5_9BACT</name>
<evidence type="ECO:0008006" key="3">
    <source>
        <dbReference type="Google" id="ProtNLM"/>
    </source>
</evidence>